<evidence type="ECO:0000313" key="3">
    <source>
        <dbReference type="Proteomes" id="UP000761264"/>
    </source>
</evidence>
<dbReference type="EMBL" id="JAAQPH010000002">
    <property type="protein sequence ID" value="NIA67459.1"/>
    <property type="molecule type" value="Genomic_DNA"/>
</dbReference>
<evidence type="ECO:0000256" key="1">
    <source>
        <dbReference type="SAM" id="SignalP"/>
    </source>
</evidence>
<dbReference type="RefSeq" id="WP_167221052.1">
    <property type="nucleotide sequence ID" value="NZ_JAAQPH010000002.1"/>
</dbReference>
<organism evidence="2 3">
    <name type="scientific">Pelagibius litoralis</name>
    <dbReference type="NCBI Taxonomy" id="374515"/>
    <lineage>
        <taxon>Bacteria</taxon>
        <taxon>Pseudomonadati</taxon>
        <taxon>Pseudomonadota</taxon>
        <taxon>Alphaproteobacteria</taxon>
        <taxon>Rhodospirillales</taxon>
        <taxon>Rhodovibrionaceae</taxon>
        <taxon>Pelagibius</taxon>
    </lineage>
</organism>
<feature type="chain" id="PRO_5037123037" evidence="1">
    <location>
        <begin position="33"/>
        <end position="245"/>
    </location>
</feature>
<accession>A0A967EV82</accession>
<evidence type="ECO:0000313" key="2">
    <source>
        <dbReference type="EMBL" id="NIA67459.1"/>
    </source>
</evidence>
<protein>
    <submittedName>
        <fullName evidence="2">DUF3047 domain-containing protein</fullName>
    </submittedName>
</protein>
<gene>
    <name evidence="2" type="ORF">HBA54_02535</name>
</gene>
<keyword evidence="3" id="KW-1185">Reference proteome</keyword>
<dbReference type="InterPro" id="IPR021409">
    <property type="entry name" value="DUF3047"/>
</dbReference>
<dbReference type="AlphaFoldDB" id="A0A967EV82"/>
<dbReference type="Proteomes" id="UP000761264">
    <property type="component" value="Unassembled WGS sequence"/>
</dbReference>
<proteinExistence type="predicted"/>
<feature type="signal peptide" evidence="1">
    <location>
        <begin position="1"/>
        <end position="32"/>
    </location>
</feature>
<dbReference type="Pfam" id="PF11249">
    <property type="entry name" value="DUF3047"/>
    <property type="match status" value="1"/>
</dbReference>
<name>A0A967EV82_9PROT</name>
<keyword evidence="1" id="KW-0732">Signal</keyword>
<sequence>MGLFQALRRRRLPGRSAALALFLLTLPGLSAAAETGNRFADWRLLTLPEKTPAAFTALAEDELRIEAQDAVAFLYTEFTGVSAKRLNWRWRVDKAIAPSPQDRVGRDDRPLAVHLWFPPPAAQRSLLDRLGGVFGYPAIGRVMTYVWGGTSERGTVIRHPHFDEGRLIILRGTEAQAGTWYDESIDFAADYRRAFGEAPPDRLYLAISADTDDLGGMSSARLQALHWEQRVSESGLPRRQTALRP</sequence>
<reference evidence="2" key="1">
    <citation type="submission" date="2020-03" db="EMBL/GenBank/DDBJ databases">
        <title>Genome of Pelagibius litoralis DSM 21314T.</title>
        <authorList>
            <person name="Wang G."/>
        </authorList>
    </citation>
    <scope>NUCLEOTIDE SEQUENCE</scope>
    <source>
        <strain evidence="2">DSM 21314</strain>
    </source>
</reference>
<comment type="caution">
    <text evidence="2">The sequence shown here is derived from an EMBL/GenBank/DDBJ whole genome shotgun (WGS) entry which is preliminary data.</text>
</comment>